<dbReference type="AlphaFoldDB" id="A0A2G8L0J7"/>
<keyword evidence="3" id="KW-1185">Reference proteome</keyword>
<dbReference type="PANTHER" id="PTHR47533">
    <property type="entry name" value="PROTEIN CBG21859"/>
    <property type="match status" value="1"/>
</dbReference>
<evidence type="ECO:0000313" key="3">
    <source>
        <dbReference type="Proteomes" id="UP000230750"/>
    </source>
</evidence>
<dbReference type="SUPFAM" id="SSF53474">
    <property type="entry name" value="alpha/beta-Hydrolases"/>
    <property type="match status" value="1"/>
</dbReference>
<dbReference type="Proteomes" id="UP000230750">
    <property type="component" value="Unassembled WGS sequence"/>
</dbReference>
<feature type="transmembrane region" description="Helical" evidence="1">
    <location>
        <begin position="170"/>
        <end position="196"/>
    </location>
</feature>
<evidence type="ECO:0000313" key="2">
    <source>
        <dbReference type="EMBL" id="PIK53777.1"/>
    </source>
</evidence>
<keyword evidence="1" id="KW-1133">Transmembrane helix</keyword>
<keyword evidence="1" id="KW-0472">Membrane</keyword>
<accession>A0A2G8L0J7</accession>
<evidence type="ECO:0008006" key="4">
    <source>
        <dbReference type="Google" id="ProtNLM"/>
    </source>
</evidence>
<dbReference type="Gene3D" id="3.40.50.1820">
    <property type="entry name" value="alpha/beta hydrolase"/>
    <property type="match status" value="1"/>
</dbReference>
<evidence type="ECO:0000256" key="1">
    <source>
        <dbReference type="SAM" id="Phobius"/>
    </source>
</evidence>
<dbReference type="Pfam" id="PF06342">
    <property type="entry name" value="DUF1057"/>
    <property type="match status" value="1"/>
</dbReference>
<dbReference type="EMBL" id="MRZV01000274">
    <property type="protein sequence ID" value="PIK53777.1"/>
    <property type="molecule type" value="Genomic_DNA"/>
</dbReference>
<dbReference type="OrthoDB" id="6431331at2759"/>
<dbReference type="PRINTS" id="PR00111">
    <property type="entry name" value="ABHYDROLASE"/>
</dbReference>
<dbReference type="InterPro" id="IPR029058">
    <property type="entry name" value="AB_hydrolase_fold"/>
</dbReference>
<dbReference type="PANTHER" id="PTHR47533:SF4">
    <property type="entry name" value="AB HYDROLASE-1 DOMAIN-CONTAINING PROTEIN"/>
    <property type="match status" value="1"/>
</dbReference>
<gene>
    <name evidence="2" type="ORF">BSL78_09367</name>
</gene>
<dbReference type="InterPro" id="IPR010463">
    <property type="entry name" value="DUF1057"/>
</dbReference>
<protein>
    <recommendedName>
        <fullName evidence="4">AB hydrolase-1 domain-containing protein</fullName>
    </recommendedName>
</protein>
<name>A0A2G8L0J7_STIJA</name>
<comment type="caution">
    <text evidence="2">The sequence shown here is derived from an EMBL/GenBank/DDBJ whole genome shotgun (WGS) entry which is preliminary data.</text>
</comment>
<reference evidence="2 3" key="1">
    <citation type="journal article" date="2017" name="PLoS Biol.">
        <title>The sea cucumber genome provides insights into morphological evolution and visceral regeneration.</title>
        <authorList>
            <person name="Zhang X."/>
            <person name="Sun L."/>
            <person name="Yuan J."/>
            <person name="Sun Y."/>
            <person name="Gao Y."/>
            <person name="Zhang L."/>
            <person name="Li S."/>
            <person name="Dai H."/>
            <person name="Hamel J.F."/>
            <person name="Liu C."/>
            <person name="Yu Y."/>
            <person name="Liu S."/>
            <person name="Lin W."/>
            <person name="Guo K."/>
            <person name="Jin S."/>
            <person name="Xu P."/>
            <person name="Storey K.B."/>
            <person name="Huan P."/>
            <person name="Zhang T."/>
            <person name="Zhou Y."/>
            <person name="Zhang J."/>
            <person name="Lin C."/>
            <person name="Li X."/>
            <person name="Xing L."/>
            <person name="Huo D."/>
            <person name="Sun M."/>
            <person name="Wang L."/>
            <person name="Mercier A."/>
            <person name="Li F."/>
            <person name="Yang H."/>
            <person name="Xiang J."/>
        </authorList>
    </citation>
    <scope>NUCLEOTIDE SEQUENCE [LARGE SCALE GENOMIC DNA]</scope>
    <source>
        <strain evidence="2">Shaxun</strain>
        <tissue evidence="2">Muscle</tissue>
    </source>
</reference>
<organism evidence="2 3">
    <name type="scientific">Stichopus japonicus</name>
    <name type="common">Sea cucumber</name>
    <dbReference type="NCBI Taxonomy" id="307972"/>
    <lineage>
        <taxon>Eukaryota</taxon>
        <taxon>Metazoa</taxon>
        <taxon>Echinodermata</taxon>
        <taxon>Eleutherozoa</taxon>
        <taxon>Echinozoa</taxon>
        <taxon>Holothuroidea</taxon>
        <taxon>Aspidochirotacea</taxon>
        <taxon>Aspidochirotida</taxon>
        <taxon>Stichopodidae</taxon>
        <taxon>Apostichopus</taxon>
    </lineage>
</organism>
<dbReference type="InterPro" id="IPR000073">
    <property type="entry name" value="AB_hydrolase_1"/>
</dbReference>
<sequence length="291" mass="32305">MAKSQSHDTSSGITQTEKAFFEIKTEKVAALGEELDLVYAEAGPHDGGVVIGVHGAPATHKMFKKMAEPLVEKGYRVILPNLPGMGWTPMPESGCYDHSPKHKADIIRGLIEALEIEEIQMICGHSMGVHIVVHLAALPSVINRCKSVCFLSGPGVTPHKRVSPWSLYKYICYCLFWLCNIPLFGAGLVYATSFLFDAVGLRGKTKMSQVYSVYEVALFNWEEFAQDLALLRDHGMGALVVHGDNDWFIQLEIAEDNATRIGVQPENFVWYKDGVKDVADFKDDVMQRAML</sequence>
<proteinExistence type="predicted"/>
<keyword evidence="1" id="KW-0812">Transmembrane</keyword>